<dbReference type="AlphaFoldDB" id="A0A1G9FN20"/>
<organism evidence="1 2">
    <name type="scientific">Glycomyces sambucus</name>
    <dbReference type="NCBI Taxonomy" id="380244"/>
    <lineage>
        <taxon>Bacteria</taxon>
        <taxon>Bacillati</taxon>
        <taxon>Actinomycetota</taxon>
        <taxon>Actinomycetes</taxon>
        <taxon>Glycomycetales</taxon>
        <taxon>Glycomycetaceae</taxon>
        <taxon>Glycomyces</taxon>
    </lineage>
</organism>
<name>A0A1G9FN20_9ACTN</name>
<evidence type="ECO:0008006" key="3">
    <source>
        <dbReference type="Google" id="ProtNLM"/>
    </source>
</evidence>
<evidence type="ECO:0000313" key="2">
    <source>
        <dbReference type="Proteomes" id="UP000198662"/>
    </source>
</evidence>
<dbReference type="Proteomes" id="UP000198662">
    <property type="component" value="Unassembled WGS sequence"/>
</dbReference>
<accession>A0A1G9FN20</accession>
<keyword evidence="2" id="KW-1185">Reference proteome</keyword>
<gene>
    <name evidence="1" type="ORF">SAMN05216298_1916</name>
</gene>
<evidence type="ECO:0000313" key="1">
    <source>
        <dbReference type="EMBL" id="SDK89828.1"/>
    </source>
</evidence>
<reference evidence="2" key="1">
    <citation type="submission" date="2016-10" db="EMBL/GenBank/DDBJ databases">
        <authorList>
            <person name="Varghese N."/>
            <person name="Submissions S."/>
        </authorList>
    </citation>
    <scope>NUCLEOTIDE SEQUENCE [LARGE SCALE GENOMIC DNA]</scope>
    <source>
        <strain evidence="2">CGMCC 4.3147</strain>
    </source>
</reference>
<dbReference type="STRING" id="380244.SAMN05216298_1916"/>
<dbReference type="RefSeq" id="WP_176953253.1">
    <property type="nucleotide sequence ID" value="NZ_FNGF01000002.1"/>
</dbReference>
<dbReference type="EMBL" id="FNGF01000002">
    <property type="protein sequence ID" value="SDK89828.1"/>
    <property type="molecule type" value="Genomic_DNA"/>
</dbReference>
<sequence>MTDATMDAIAKAVADGHTGDPEGAKARLLAMWEAAGPDGDPLHRCTLAHHLADLYADPAEALAWDVRALDAADALTDERTGAHHPGLKAAGLYPSLHLNLAEGYRRLASFDAARRHIAAAQDSAAILADDPYGQLISEAIARTAAAIAEERTDLVNLLHYDVHSSSWWNAKRATSRCWAGSWS</sequence>
<protein>
    <recommendedName>
        <fullName evidence="3">Tetratricopeptide repeat-containing protein</fullName>
    </recommendedName>
</protein>
<proteinExistence type="predicted"/>